<evidence type="ECO:0000313" key="2">
    <source>
        <dbReference type="EMBL" id="KAJ1350539.1"/>
    </source>
</evidence>
<keyword evidence="3" id="KW-1185">Reference proteome</keyword>
<feature type="region of interest" description="Disordered" evidence="1">
    <location>
        <begin position="1"/>
        <end position="23"/>
    </location>
</feature>
<feature type="compositionally biased region" description="Polar residues" evidence="1">
    <location>
        <begin position="1"/>
        <end position="10"/>
    </location>
</feature>
<dbReference type="AlphaFoldDB" id="A0AAD5MMU6"/>
<reference evidence="2" key="1">
    <citation type="submission" date="2021-06" db="EMBL/GenBank/DDBJ databases">
        <title>Parelaphostrongylus tenuis whole genome reference sequence.</title>
        <authorList>
            <person name="Garwood T.J."/>
            <person name="Larsen P.A."/>
            <person name="Fountain-Jones N.M."/>
            <person name="Garbe J.R."/>
            <person name="Macchietto M.G."/>
            <person name="Kania S.A."/>
            <person name="Gerhold R.W."/>
            <person name="Richards J.E."/>
            <person name="Wolf T.M."/>
        </authorList>
    </citation>
    <scope>NUCLEOTIDE SEQUENCE</scope>
    <source>
        <strain evidence="2">MNPRO001-30</strain>
        <tissue evidence="2">Meninges</tissue>
    </source>
</reference>
<proteinExistence type="predicted"/>
<protein>
    <submittedName>
        <fullName evidence="2">Uncharacterized protein</fullName>
    </submittedName>
</protein>
<gene>
    <name evidence="2" type="ORF">KIN20_006344</name>
</gene>
<accession>A0AAD5MMU6</accession>
<evidence type="ECO:0000256" key="1">
    <source>
        <dbReference type="SAM" id="MobiDB-lite"/>
    </source>
</evidence>
<name>A0AAD5MMU6_PARTN</name>
<organism evidence="2 3">
    <name type="scientific">Parelaphostrongylus tenuis</name>
    <name type="common">Meningeal worm</name>
    <dbReference type="NCBI Taxonomy" id="148309"/>
    <lineage>
        <taxon>Eukaryota</taxon>
        <taxon>Metazoa</taxon>
        <taxon>Ecdysozoa</taxon>
        <taxon>Nematoda</taxon>
        <taxon>Chromadorea</taxon>
        <taxon>Rhabditida</taxon>
        <taxon>Rhabditina</taxon>
        <taxon>Rhabditomorpha</taxon>
        <taxon>Strongyloidea</taxon>
        <taxon>Metastrongylidae</taxon>
        <taxon>Parelaphostrongylus</taxon>
    </lineage>
</organism>
<dbReference type="EMBL" id="JAHQIW010000887">
    <property type="protein sequence ID" value="KAJ1350539.1"/>
    <property type="molecule type" value="Genomic_DNA"/>
</dbReference>
<comment type="caution">
    <text evidence="2">The sequence shown here is derived from an EMBL/GenBank/DDBJ whole genome shotgun (WGS) entry which is preliminary data.</text>
</comment>
<dbReference type="Proteomes" id="UP001196413">
    <property type="component" value="Unassembled WGS sequence"/>
</dbReference>
<evidence type="ECO:0000313" key="3">
    <source>
        <dbReference type="Proteomes" id="UP001196413"/>
    </source>
</evidence>
<sequence length="187" mass="21403">MNDSDGTLNEGTLKPSPQGVPMARDGKITDAFNTTTAINTNYGSLVQDDPTQDAYDRYDYVRVLTTAFLPAKIRFRFAQEKQNKICITMLFSKIPLLIRLTGKVRLTEDYDLGADGLKPRAELTSVPQTKHSDRFSITTEELLENIRKVKLDPTVMHLTIVLRNISYRRSLREDVHRYRQKRLLEAA</sequence>